<gene>
    <name evidence="1" type="ORF">L873DRAFT_1861212</name>
</gene>
<dbReference type="EMBL" id="ML120471">
    <property type="protein sequence ID" value="RPA92510.1"/>
    <property type="molecule type" value="Genomic_DNA"/>
</dbReference>
<accession>A0A3N4J7S4</accession>
<name>A0A3N4J7S4_9PEZI</name>
<proteinExistence type="predicted"/>
<keyword evidence="2" id="KW-1185">Reference proteome</keyword>
<dbReference type="Proteomes" id="UP000276215">
    <property type="component" value="Unassembled WGS sequence"/>
</dbReference>
<protein>
    <submittedName>
        <fullName evidence="1">Uncharacterized protein</fullName>
    </submittedName>
</protein>
<evidence type="ECO:0000313" key="2">
    <source>
        <dbReference type="Proteomes" id="UP000276215"/>
    </source>
</evidence>
<evidence type="ECO:0000313" key="1">
    <source>
        <dbReference type="EMBL" id="RPA92510.1"/>
    </source>
</evidence>
<dbReference type="OrthoDB" id="10044727at2759"/>
<dbReference type="AlphaFoldDB" id="A0A3N4J7S4"/>
<reference evidence="1 2" key="1">
    <citation type="journal article" date="2018" name="Nat. Ecol. Evol.">
        <title>Pezizomycetes genomes reveal the molecular basis of ectomycorrhizal truffle lifestyle.</title>
        <authorList>
            <person name="Murat C."/>
            <person name="Payen T."/>
            <person name="Noel B."/>
            <person name="Kuo A."/>
            <person name="Morin E."/>
            <person name="Chen J."/>
            <person name="Kohler A."/>
            <person name="Krizsan K."/>
            <person name="Balestrini R."/>
            <person name="Da Silva C."/>
            <person name="Montanini B."/>
            <person name="Hainaut M."/>
            <person name="Levati E."/>
            <person name="Barry K.W."/>
            <person name="Belfiori B."/>
            <person name="Cichocki N."/>
            <person name="Clum A."/>
            <person name="Dockter R.B."/>
            <person name="Fauchery L."/>
            <person name="Guy J."/>
            <person name="Iotti M."/>
            <person name="Le Tacon F."/>
            <person name="Lindquist E.A."/>
            <person name="Lipzen A."/>
            <person name="Malagnac F."/>
            <person name="Mello A."/>
            <person name="Molinier V."/>
            <person name="Miyauchi S."/>
            <person name="Poulain J."/>
            <person name="Riccioni C."/>
            <person name="Rubini A."/>
            <person name="Sitrit Y."/>
            <person name="Splivallo R."/>
            <person name="Traeger S."/>
            <person name="Wang M."/>
            <person name="Zifcakova L."/>
            <person name="Wipf D."/>
            <person name="Zambonelli A."/>
            <person name="Paolocci F."/>
            <person name="Nowrousian M."/>
            <person name="Ottonello S."/>
            <person name="Baldrian P."/>
            <person name="Spatafora J.W."/>
            <person name="Henrissat B."/>
            <person name="Nagy L.G."/>
            <person name="Aury J.M."/>
            <person name="Wincker P."/>
            <person name="Grigoriev I.V."/>
            <person name="Bonfante P."/>
            <person name="Martin F.M."/>
        </authorList>
    </citation>
    <scope>NUCLEOTIDE SEQUENCE [LARGE SCALE GENOMIC DNA]</scope>
    <source>
        <strain evidence="1 2">120613-1</strain>
    </source>
</reference>
<organism evidence="1 2">
    <name type="scientific">Choiromyces venosus 120613-1</name>
    <dbReference type="NCBI Taxonomy" id="1336337"/>
    <lineage>
        <taxon>Eukaryota</taxon>
        <taxon>Fungi</taxon>
        <taxon>Dikarya</taxon>
        <taxon>Ascomycota</taxon>
        <taxon>Pezizomycotina</taxon>
        <taxon>Pezizomycetes</taxon>
        <taxon>Pezizales</taxon>
        <taxon>Tuberaceae</taxon>
        <taxon>Choiromyces</taxon>
    </lineage>
</organism>
<sequence>MRDGYFIKYDDPPRVYPQSMMLLDGRLKGLRKFLQEHSLWPENQRFLTQCSILGSTPSERKPNPACRNAVNASCCACTLLSSQLHFQAQKCQLQETL</sequence>